<dbReference type="AlphaFoldDB" id="A0A9J6E2A5"/>
<reference evidence="1" key="2">
    <citation type="submission" date="2021-09" db="EMBL/GenBank/DDBJ databases">
        <authorList>
            <person name="Jia N."/>
            <person name="Wang J."/>
            <person name="Shi W."/>
            <person name="Du L."/>
            <person name="Sun Y."/>
            <person name="Zhan W."/>
            <person name="Jiang J."/>
            <person name="Wang Q."/>
            <person name="Zhang B."/>
            <person name="Ji P."/>
            <person name="Sakyi L.B."/>
            <person name="Cui X."/>
            <person name="Yuan T."/>
            <person name="Jiang B."/>
            <person name="Yang W."/>
            <person name="Lam T.T.-Y."/>
            <person name="Chang Q."/>
            <person name="Ding S."/>
            <person name="Wang X."/>
            <person name="Zhu J."/>
            <person name="Ruan X."/>
            <person name="Zhao L."/>
            <person name="Wei J."/>
            <person name="Que T."/>
            <person name="Du C."/>
            <person name="Cheng J."/>
            <person name="Dai P."/>
            <person name="Han X."/>
            <person name="Huang E."/>
            <person name="Gao Y."/>
            <person name="Liu J."/>
            <person name="Shao H."/>
            <person name="Ye R."/>
            <person name="Li L."/>
            <person name="Wei W."/>
            <person name="Wang X."/>
            <person name="Wang C."/>
            <person name="Huo Q."/>
            <person name="Li W."/>
            <person name="Guo W."/>
            <person name="Chen H."/>
            <person name="Chen S."/>
            <person name="Zhou L."/>
            <person name="Zhou L."/>
            <person name="Ni X."/>
            <person name="Tian J."/>
            <person name="Zhou Y."/>
            <person name="Sheng Y."/>
            <person name="Liu T."/>
            <person name="Pan Y."/>
            <person name="Xia L."/>
            <person name="Li J."/>
            <person name="Zhao F."/>
            <person name="Cao W."/>
        </authorList>
    </citation>
    <scope>NUCLEOTIDE SEQUENCE</scope>
    <source>
        <strain evidence="1">Rmic-2018</strain>
        <tissue evidence="1">Larvae</tissue>
    </source>
</reference>
<proteinExistence type="predicted"/>
<protein>
    <submittedName>
        <fullName evidence="1">Uncharacterized protein</fullName>
    </submittedName>
</protein>
<organism evidence="1 2">
    <name type="scientific">Rhipicephalus microplus</name>
    <name type="common">Cattle tick</name>
    <name type="synonym">Boophilus microplus</name>
    <dbReference type="NCBI Taxonomy" id="6941"/>
    <lineage>
        <taxon>Eukaryota</taxon>
        <taxon>Metazoa</taxon>
        <taxon>Ecdysozoa</taxon>
        <taxon>Arthropoda</taxon>
        <taxon>Chelicerata</taxon>
        <taxon>Arachnida</taxon>
        <taxon>Acari</taxon>
        <taxon>Parasitiformes</taxon>
        <taxon>Ixodida</taxon>
        <taxon>Ixodoidea</taxon>
        <taxon>Ixodidae</taxon>
        <taxon>Rhipicephalinae</taxon>
        <taxon>Rhipicephalus</taxon>
        <taxon>Boophilus</taxon>
    </lineage>
</organism>
<dbReference type="Proteomes" id="UP000821866">
    <property type="component" value="Chromosome 4"/>
</dbReference>
<dbReference type="InterPro" id="IPR032675">
    <property type="entry name" value="LRR_dom_sf"/>
</dbReference>
<keyword evidence="2" id="KW-1185">Reference proteome</keyword>
<evidence type="ECO:0000313" key="1">
    <source>
        <dbReference type="EMBL" id="KAH8028430.1"/>
    </source>
</evidence>
<dbReference type="EMBL" id="JABSTU010000006">
    <property type="protein sequence ID" value="KAH8028430.1"/>
    <property type="molecule type" value="Genomic_DNA"/>
</dbReference>
<sequence length="697" mass="79314">MREWEEWFKVMRHEACYKTFLGLQFKLAIASTMALLRRQAQKYPSELHIACTKSREVRCQLLEHRDAINKMLLDIGLEIQEDHRVDGGVRMAATQTPWCVNVRWKPETWLQRPSTHFIYDLITNHQCLSALEIYSSIPWPMRVRRALERCSTVKSLTILVEARLTFNEPCPEDGLVLPSCLTSLEELRFKDAVPPHMSYFVSRPVKGHLSYHTLGHLTTLDVIAADFDIRLADTFFRALADSRSVTDFAVNWPFLRMGLTSHAELLCLYLPSRLAIMKKLTVTDGDDICNDQDLWLRLTEAFAQKATLEELCVDMKVEAEIYPAVSVGFAEIVRRCTNIRRLHLPAPSREHWSLWSIYEDWWPESLIDALKCTRELRDLYISVAEMGQTQLHSLFAALESNESLKNVIVWNGLYKTCDDIVDMALLSGLTRERNVGDRISLSQELFIWKENALKLVELLSLHSLKFLQVRVQLCYPCPSSILDCCKLLCRRGSQVTFEVPCIDTGGPTLGNLPDLLTWLGESPALTHVTVFVHCNFCNDCGDLFDSVVWALAKNSSIVKLELIQLHLHTGHLDALCQSAREYRSLAEVILTPTYTRVDGDRLHRFNRPSKKFRDAALKLLDTVRRNASRMSAAAKYVFGDITAEGASAVEELLLHPRLLERVRDDGEVTDAKAKAMVKLAVSRVGSSKHFGADGHCQ</sequence>
<dbReference type="SUPFAM" id="SSF52047">
    <property type="entry name" value="RNI-like"/>
    <property type="match status" value="1"/>
</dbReference>
<gene>
    <name evidence="1" type="ORF">HPB51_016597</name>
</gene>
<evidence type="ECO:0000313" key="2">
    <source>
        <dbReference type="Proteomes" id="UP000821866"/>
    </source>
</evidence>
<accession>A0A9J6E2A5</accession>
<dbReference type="Gene3D" id="3.80.10.10">
    <property type="entry name" value="Ribonuclease Inhibitor"/>
    <property type="match status" value="1"/>
</dbReference>
<comment type="caution">
    <text evidence="1">The sequence shown here is derived from an EMBL/GenBank/DDBJ whole genome shotgun (WGS) entry which is preliminary data.</text>
</comment>
<reference evidence="1" key="1">
    <citation type="journal article" date="2020" name="Cell">
        <title>Large-Scale Comparative Analyses of Tick Genomes Elucidate Their Genetic Diversity and Vector Capacities.</title>
        <authorList>
            <consortium name="Tick Genome and Microbiome Consortium (TIGMIC)"/>
            <person name="Jia N."/>
            <person name="Wang J."/>
            <person name="Shi W."/>
            <person name="Du L."/>
            <person name="Sun Y."/>
            <person name="Zhan W."/>
            <person name="Jiang J.F."/>
            <person name="Wang Q."/>
            <person name="Zhang B."/>
            <person name="Ji P."/>
            <person name="Bell-Sakyi L."/>
            <person name="Cui X.M."/>
            <person name="Yuan T.T."/>
            <person name="Jiang B.G."/>
            <person name="Yang W.F."/>
            <person name="Lam T.T."/>
            <person name="Chang Q.C."/>
            <person name="Ding S.J."/>
            <person name="Wang X.J."/>
            <person name="Zhu J.G."/>
            <person name="Ruan X.D."/>
            <person name="Zhao L."/>
            <person name="Wei J.T."/>
            <person name="Ye R.Z."/>
            <person name="Que T.C."/>
            <person name="Du C.H."/>
            <person name="Zhou Y.H."/>
            <person name="Cheng J.X."/>
            <person name="Dai P.F."/>
            <person name="Guo W.B."/>
            <person name="Han X.H."/>
            <person name="Huang E.J."/>
            <person name="Li L.F."/>
            <person name="Wei W."/>
            <person name="Gao Y.C."/>
            <person name="Liu J.Z."/>
            <person name="Shao H.Z."/>
            <person name="Wang X."/>
            <person name="Wang C.C."/>
            <person name="Yang T.C."/>
            <person name="Huo Q.B."/>
            <person name="Li W."/>
            <person name="Chen H.Y."/>
            <person name="Chen S.E."/>
            <person name="Zhou L.G."/>
            <person name="Ni X.B."/>
            <person name="Tian J.H."/>
            <person name="Sheng Y."/>
            <person name="Liu T."/>
            <person name="Pan Y.S."/>
            <person name="Xia L.Y."/>
            <person name="Li J."/>
            <person name="Zhao F."/>
            <person name="Cao W.C."/>
        </authorList>
    </citation>
    <scope>NUCLEOTIDE SEQUENCE</scope>
    <source>
        <strain evidence="1">Rmic-2018</strain>
    </source>
</reference>
<name>A0A9J6E2A5_RHIMP</name>